<dbReference type="Proteomes" id="UP000682733">
    <property type="component" value="Unassembled WGS sequence"/>
</dbReference>
<organism evidence="4 8">
    <name type="scientific">Didymodactylos carnosus</name>
    <dbReference type="NCBI Taxonomy" id="1234261"/>
    <lineage>
        <taxon>Eukaryota</taxon>
        <taxon>Metazoa</taxon>
        <taxon>Spiralia</taxon>
        <taxon>Gnathifera</taxon>
        <taxon>Rotifera</taxon>
        <taxon>Eurotatoria</taxon>
        <taxon>Bdelloidea</taxon>
        <taxon>Philodinida</taxon>
        <taxon>Philodinidae</taxon>
        <taxon>Didymodactylos</taxon>
    </lineage>
</organism>
<dbReference type="Gene3D" id="2.60.120.200">
    <property type="match status" value="1"/>
</dbReference>
<dbReference type="EMBL" id="CAJNOK010014467">
    <property type="protein sequence ID" value="CAF1205437.1"/>
    <property type="molecule type" value="Genomic_DNA"/>
</dbReference>
<dbReference type="SUPFAM" id="SSF49899">
    <property type="entry name" value="Concanavalin A-like lectins/glucanases"/>
    <property type="match status" value="1"/>
</dbReference>
<feature type="chain" id="PRO_5035598536" description="Laminin G domain-containing protein" evidence="2">
    <location>
        <begin position="21"/>
        <end position="244"/>
    </location>
</feature>
<sequence>MLTILFFVWLTLQRIDIVQLLHFQNSSTFVIYPHLQLCTNGSFSFEFRTINRDGLLFYTDDSNINGNYISIEIINGKLLVEQRLISQQPSQLYIGENLNDNKWYKIVYKRKKSEIEILLYSVALRNMESQILTINENLLFGNETTNSDVYLGGYPPLLKSFSQKSFMLFDGYIRNLRYGNCGCSESIQRPFYSTTSDSEYCEIHPTICDKHCECLSVDEKPHYQCDCSNKTCMSTGKYSLYSLY</sequence>
<accession>A0A813WWB8</accession>
<evidence type="ECO:0000313" key="8">
    <source>
        <dbReference type="Proteomes" id="UP000663829"/>
    </source>
</evidence>
<dbReference type="Proteomes" id="UP000681722">
    <property type="component" value="Unassembled WGS sequence"/>
</dbReference>
<evidence type="ECO:0000259" key="3">
    <source>
        <dbReference type="PROSITE" id="PS50025"/>
    </source>
</evidence>
<protein>
    <recommendedName>
        <fullName evidence="3">Laminin G domain-containing protein</fullName>
    </recommendedName>
</protein>
<dbReference type="InterPro" id="IPR050372">
    <property type="entry name" value="Neurexin-related_CASP"/>
</dbReference>
<reference evidence="4" key="1">
    <citation type="submission" date="2021-02" db="EMBL/GenBank/DDBJ databases">
        <authorList>
            <person name="Nowell W R."/>
        </authorList>
    </citation>
    <scope>NUCLEOTIDE SEQUENCE</scope>
</reference>
<dbReference type="EMBL" id="CAJOBC010001089">
    <property type="protein sequence ID" value="CAF3654465.1"/>
    <property type="molecule type" value="Genomic_DNA"/>
</dbReference>
<dbReference type="Pfam" id="PF02210">
    <property type="entry name" value="Laminin_G_2"/>
    <property type="match status" value="1"/>
</dbReference>
<dbReference type="CDD" id="cd00110">
    <property type="entry name" value="LamG"/>
    <property type="match status" value="1"/>
</dbReference>
<keyword evidence="2" id="KW-0732">Signal</keyword>
<dbReference type="PANTHER" id="PTHR15036">
    <property type="entry name" value="PIKACHURIN-LIKE PROTEIN"/>
    <property type="match status" value="1"/>
</dbReference>
<gene>
    <name evidence="4" type="ORF">GPM918_LOCUS6893</name>
    <name evidence="5" type="ORF">OVA965_LOCUS24191</name>
    <name evidence="6" type="ORF">SRO942_LOCUS6893</name>
    <name evidence="7" type="ORF">TMI583_LOCUS24911</name>
</gene>
<evidence type="ECO:0000256" key="1">
    <source>
        <dbReference type="PROSITE-ProRule" id="PRU00122"/>
    </source>
</evidence>
<proteinExistence type="predicted"/>
<evidence type="ECO:0000256" key="2">
    <source>
        <dbReference type="SAM" id="SignalP"/>
    </source>
</evidence>
<dbReference type="SMART" id="SM00282">
    <property type="entry name" value="LamG"/>
    <property type="match status" value="1"/>
</dbReference>
<dbReference type="Proteomes" id="UP000663829">
    <property type="component" value="Unassembled WGS sequence"/>
</dbReference>
<dbReference type="InterPro" id="IPR013320">
    <property type="entry name" value="ConA-like_dom_sf"/>
</dbReference>
<dbReference type="GO" id="GO:0016020">
    <property type="term" value="C:membrane"/>
    <property type="evidence" value="ECO:0007669"/>
    <property type="project" value="UniProtKB-SubCell"/>
</dbReference>
<dbReference type="OrthoDB" id="6275838at2759"/>
<evidence type="ECO:0000313" key="6">
    <source>
        <dbReference type="EMBL" id="CAF3654465.1"/>
    </source>
</evidence>
<dbReference type="PROSITE" id="PS50025">
    <property type="entry name" value="LAM_G_DOMAIN"/>
    <property type="match status" value="1"/>
</dbReference>
<dbReference type="Proteomes" id="UP000677228">
    <property type="component" value="Unassembled WGS sequence"/>
</dbReference>
<dbReference type="PANTHER" id="PTHR15036:SF49">
    <property type="entry name" value="AXOTACTIN"/>
    <property type="match status" value="1"/>
</dbReference>
<feature type="signal peptide" evidence="2">
    <location>
        <begin position="1"/>
        <end position="20"/>
    </location>
</feature>
<name>A0A813WWB8_9BILA</name>
<comment type="caution">
    <text evidence="1">Lacks conserved residue(s) required for the propagation of feature annotation.</text>
</comment>
<evidence type="ECO:0000313" key="7">
    <source>
        <dbReference type="EMBL" id="CAF4014905.1"/>
    </source>
</evidence>
<dbReference type="EMBL" id="CAJNOQ010001089">
    <property type="protein sequence ID" value="CAF0866985.1"/>
    <property type="molecule type" value="Genomic_DNA"/>
</dbReference>
<dbReference type="InterPro" id="IPR001791">
    <property type="entry name" value="Laminin_G"/>
</dbReference>
<dbReference type="AlphaFoldDB" id="A0A813WWB8"/>
<evidence type="ECO:0000313" key="4">
    <source>
        <dbReference type="EMBL" id="CAF0866985.1"/>
    </source>
</evidence>
<dbReference type="EMBL" id="CAJOBA010036001">
    <property type="protein sequence ID" value="CAF4014905.1"/>
    <property type="molecule type" value="Genomic_DNA"/>
</dbReference>
<evidence type="ECO:0000313" key="5">
    <source>
        <dbReference type="EMBL" id="CAF1205437.1"/>
    </source>
</evidence>
<keyword evidence="8" id="KW-1185">Reference proteome</keyword>
<feature type="domain" description="Laminin G" evidence="3">
    <location>
        <begin position="19"/>
        <end position="201"/>
    </location>
</feature>
<comment type="caution">
    <text evidence="4">The sequence shown here is derived from an EMBL/GenBank/DDBJ whole genome shotgun (WGS) entry which is preliminary data.</text>
</comment>